<protein>
    <recommendedName>
        <fullName evidence="5">Tat pathway signal sequence domain protein</fullName>
    </recommendedName>
</protein>
<dbReference type="InterPro" id="IPR046230">
    <property type="entry name" value="DUF6263"/>
</dbReference>
<dbReference type="PATRIC" id="fig|1035195.3.peg.1475"/>
<dbReference type="STRING" id="1035195.HMPREF9997_01636"/>
<sequence>MSVVCCVVAASLLVASCGSNSSSEDPAAAQQTISLPVDAPRITLTNPGSGEQQVLAFSGAPEQSVPVTVTSGFRQQTLSGDDAATLSESPESPSGAVDSTFSSTVSVAAGQGEEEDVVLTFNDLNAGKEDMSSASGFTMAWDRAKSGQVSMVRFGAPTGATDEARAVVERQAMRMLSLPMVFPTDAVGVGAQWTVDSRVAGESAMLQTLTYTLTSVKDSTVELDVSVEQRPTVGAIPIDGGGELKVLSSRTASAGHLRLDLSQALPPAGNVEFTTRVIHGQDDSPTRVTQDSSTALTFGNP</sequence>
<evidence type="ECO:0008006" key="5">
    <source>
        <dbReference type="Google" id="ProtNLM"/>
    </source>
</evidence>
<dbReference type="Pfam" id="PF19777">
    <property type="entry name" value="DUF6263"/>
    <property type="match status" value="1"/>
</dbReference>
<dbReference type="RefSeq" id="WP_006063865.1">
    <property type="nucleotide sequence ID" value="NZ_KB290831.1"/>
</dbReference>
<evidence type="ECO:0000313" key="4">
    <source>
        <dbReference type="Proteomes" id="UP000010445"/>
    </source>
</evidence>
<reference evidence="3 4" key="1">
    <citation type="submission" date="2012-05" db="EMBL/GenBank/DDBJ databases">
        <authorList>
            <person name="Weinstock G."/>
            <person name="Sodergren E."/>
            <person name="Lobos E.A."/>
            <person name="Fulton L."/>
            <person name="Fulton R."/>
            <person name="Courtney L."/>
            <person name="Fronick C."/>
            <person name="O'Laughlin M."/>
            <person name="Godfrey J."/>
            <person name="Wilson R.M."/>
            <person name="Miner T."/>
            <person name="Farmer C."/>
            <person name="Delehaunty K."/>
            <person name="Cordes M."/>
            <person name="Minx P."/>
            <person name="Tomlinson C."/>
            <person name="Chen J."/>
            <person name="Wollam A."/>
            <person name="Pepin K.H."/>
            <person name="Bhonagiri V."/>
            <person name="Zhang X."/>
            <person name="Suruliraj S."/>
            <person name="Warren W."/>
            <person name="Mitreva M."/>
            <person name="Mardis E.R."/>
            <person name="Wilson R.K."/>
        </authorList>
    </citation>
    <scope>NUCLEOTIDE SEQUENCE [LARGE SCALE GENOMIC DNA]</scope>
    <source>
        <strain evidence="3 4">F0235</strain>
    </source>
</reference>
<feature type="region of interest" description="Disordered" evidence="1">
    <location>
        <begin position="281"/>
        <end position="301"/>
    </location>
</feature>
<organism evidence="3 4">
    <name type="scientific">Corynebacterium durum F0235</name>
    <dbReference type="NCBI Taxonomy" id="1035195"/>
    <lineage>
        <taxon>Bacteria</taxon>
        <taxon>Bacillati</taxon>
        <taxon>Actinomycetota</taxon>
        <taxon>Actinomycetes</taxon>
        <taxon>Mycobacteriales</taxon>
        <taxon>Corynebacteriaceae</taxon>
        <taxon>Corynebacterium</taxon>
    </lineage>
</organism>
<evidence type="ECO:0000256" key="2">
    <source>
        <dbReference type="SAM" id="SignalP"/>
    </source>
</evidence>
<proteinExistence type="predicted"/>
<dbReference type="eggNOG" id="ENOG502Z9YC">
    <property type="taxonomic scope" value="Bacteria"/>
</dbReference>
<feature type="compositionally biased region" description="Polar residues" evidence="1">
    <location>
        <begin position="286"/>
        <end position="301"/>
    </location>
</feature>
<dbReference type="HOGENOM" id="CLU_050994_0_0_11"/>
<accession>L1MEQ3</accession>
<dbReference type="EMBL" id="AMEM01000022">
    <property type="protein sequence ID" value="EKX89733.1"/>
    <property type="molecule type" value="Genomic_DNA"/>
</dbReference>
<evidence type="ECO:0000256" key="1">
    <source>
        <dbReference type="SAM" id="MobiDB-lite"/>
    </source>
</evidence>
<dbReference type="Proteomes" id="UP000010445">
    <property type="component" value="Unassembled WGS sequence"/>
</dbReference>
<dbReference type="OrthoDB" id="4566419at2"/>
<comment type="caution">
    <text evidence="3">The sequence shown here is derived from an EMBL/GenBank/DDBJ whole genome shotgun (WGS) entry which is preliminary data.</text>
</comment>
<feature type="chain" id="PRO_5039155069" description="Tat pathway signal sequence domain protein" evidence="2">
    <location>
        <begin position="22"/>
        <end position="301"/>
    </location>
</feature>
<dbReference type="AlphaFoldDB" id="L1MEQ3"/>
<feature type="signal peptide" evidence="2">
    <location>
        <begin position="1"/>
        <end position="21"/>
    </location>
</feature>
<keyword evidence="2" id="KW-0732">Signal</keyword>
<name>L1MEQ3_9CORY</name>
<evidence type="ECO:0000313" key="3">
    <source>
        <dbReference type="EMBL" id="EKX89733.1"/>
    </source>
</evidence>
<gene>
    <name evidence="3" type="ORF">HMPREF9997_01636</name>
</gene>
<keyword evidence="4" id="KW-1185">Reference proteome</keyword>